<dbReference type="Proteomes" id="UP000536624">
    <property type="component" value="Unassembled WGS sequence"/>
</dbReference>
<dbReference type="EMBL" id="JAALLH010000001">
    <property type="protein sequence ID" value="NIY67994.1"/>
    <property type="molecule type" value="Genomic_DNA"/>
</dbReference>
<name>A0A7X5X7D4_STRMQ</name>
<gene>
    <name evidence="1" type="ORF">SMALB_6071</name>
</gene>
<proteinExistence type="predicted"/>
<sequence length="91" mass="10173">MHGDIVQLTTDTTSVTIAGNITSQGVLRDGCGYVELTLPYADPQQRRDLEKSKWFHYELYRSDALVYSSPHLVLRETGRTKDGFLVLSGSP</sequence>
<protein>
    <submittedName>
        <fullName evidence="1">Uncharacterized protein</fullName>
    </submittedName>
</protein>
<evidence type="ECO:0000313" key="1">
    <source>
        <dbReference type="EMBL" id="NIY67994.1"/>
    </source>
</evidence>
<organism evidence="1 2">
    <name type="scientific">Streptomyces malaysiensis</name>
    <dbReference type="NCBI Taxonomy" id="92644"/>
    <lineage>
        <taxon>Bacteria</taxon>
        <taxon>Bacillati</taxon>
        <taxon>Actinomycetota</taxon>
        <taxon>Actinomycetes</taxon>
        <taxon>Kitasatosporales</taxon>
        <taxon>Streptomycetaceae</taxon>
        <taxon>Streptomyces</taxon>
        <taxon>Streptomyces violaceusniger group</taxon>
    </lineage>
</organism>
<evidence type="ECO:0000313" key="2">
    <source>
        <dbReference type="Proteomes" id="UP000536624"/>
    </source>
</evidence>
<comment type="caution">
    <text evidence="1">The sequence shown here is derived from an EMBL/GenBank/DDBJ whole genome shotgun (WGS) entry which is preliminary data.</text>
</comment>
<accession>A0A7X5X7D4</accession>
<dbReference type="AlphaFoldDB" id="A0A7X5X7D4"/>
<reference evidence="1 2" key="1">
    <citation type="submission" date="2020-02" db="EMBL/GenBank/DDBJ databases">
        <title>Streptomyces malaysiensis DSM14702 (JHCC583434, PFL_A843) Genome sequencing and assembly.</title>
        <authorList>
            <person name="Samborskyy M."/>
        </authorList>
    </citation>
    <scope>NUCLEOTIDE SEQUENCE [LARGE SCALE GENOMIC DNA]</scope>
    <source>
        <strain evidence="1 2">DSM 14702</strain>
    </source>
</reference>